<feature type="transmembrane region" description="Helical" evidence="5">
    <location>
        <begin position="175"/>
        <end position="195"/>
    </location>
</feature>
<feature type="transmembrane region" description="Helical" evidence="5">
    <location>
        <begin position="149"/>
        <end position="169"/>
    </location>
</feature>
<evidence type="ECO:0008006" key="8">
    <source>
        <dbReference type="Google" id="ProtNLM"/>
    </source>
</evidence>
<name>A0ABP8W1K5_9MICO</name>
<evidence type="ECO:0000256" key="1">
    <source>
        <dbReference type="ARBA" id="ARBA00004141"/>
    </source>
</evidence>
<feature type="transmembrane region" description="Helical" evidence="5">
    <location>
        <begin position="92"/>
        <end position="112"/>
    </location>
</feature>
<evidence type="ECO:0000313" key="6">
    <source>
        <dbReference type="EMBL" id="GAA4678840.1"/>
    </source>
</evidence>
<organism evidence="6 7">
    <name type="scientific">Frondihabitans cladoniiphilus</name>
    <dbReference type="NCBI Taxonomy" id="715785"/>
    <lineage>
        <taxon>Bacteria</taxon>
        <taxon>Bacillati</taxon>
        <taxon>Actinomycetota</taxon>
        <taxon>Actinomycetes</taxon>
        <taxon>Micrococcales</taxon>
        <taxon>Microbacteriaceae</taxon>
        <taxon>Frondihabitans</taxon>
    </lineage>
</organism>
<keyword evidence="7" id="KW-1185">Reference proteome</keyword>
<feature type="transmembrane region" description="Helical" evidence="5">
    <location>
        <begin position="327"/>
        <end position="348"/>
    </location>
</feature>
<keyword evidence="3 5" id="KW-1133">Transmembrane helix</keyword>
<dbReference type="EMBL" id="BAABLM010000005">
    <property type="protein sequence ID" value="GAA4678840.1"/>
    <property type="molecule type" value="Genomic_DNA"/>
</dbReference>
<evidence type="ECO:0000256" key="3">
    <source>
        <dbReference type="ARBA" id="ARBA00022989"/>
    </source>
</evidence>
<feature type="transmembrane region" description="Helical" evidence="5">
    <location>
        <begin position="51"/>
        <end position="72"/>
    </location>
</feature>
<evidence type="ECO:0000256" key="5">
    <source>
        <dbReference type="SAM" id="Phobius"/>
    </source>
</evidence>
<comment type="caution">
    <text evidence="6">The sequence shown here is derived from an EMBL/GenBank/DDBJ whole genome shotgun (WGS) entry which is preliminary data.</text>
</comment>
<evidence type="ECO:0000256" key="2">
    <source>
        <dbReference type="ARBA" id="ARBA00022692"/>
    </source>
</evidence>
<dbReference type="Proteomes" id="UP001501295">
    <property type="component" value="Unassembled WGS sequence"/>
</dbReference>
<feature type="transmembrane region" description="Helical" evidence="5">
    <location>
        <begin position="355"/>
        <end position="376"/>
    </location>
</feature>
<dbReference type="Pfam" id="PF01943">
    <property type="entry name" value="Polysacc_synt"/>
    <property type="match status" value="1"/>
</dbReference>
<feature type="transmembrane region" description="Helical" evidence="5">
    <location>
        <begin position="118"/>
        <end position="137"/>
    </location>
</feature>
<dbReference type="RefSeq" id="WP_345376201.1">
    <property type="nucleotide sequence ID" value="NZ_BAABLM010000005.1"/>
</dbReference>
<feature type="transmembrane region" description="Helical" evidence="5">
    <location>
        <begin position="289"/>
        <end position="315"/>
    </location>
</feature>
<gene>
    <name evidence="6" type="ORF">GCM10025780_24740</name>
</gene>
<feature type="transmembrane region" description="Helical" evidence="5">
    <location>
        <begin position="20"/>
        <end position="39"/>
    </location>
</feature>
<reference evidence="7" key="1">
    <citation type="journal article" date="2019" name="Int. J. Syst. Evol. Microbiol.">
        <title>The Global Catalogue of Microorganisms (GCM) 10K type strain sequencing project: providing services to taxonomists for standard genome sequencing and annotation.</title>
        <authorList>
            <consortium name="The Broad Institute Genomics Platform"/>
            <consortium name="The Broad Institute Genome Sequencing Center for Infectious Disease"/>
            <person name="Wu L."/>
            <person name="Ma J."/>
        </authorList>
    </citation>
    <scope>NUCLEOTIDE SEQUENCE [LARGE SCALE GENOMIC DNA]</scope>
    <source>
        <strain evidence="7">JCM 18956</strain>
    </source>
</reference>
<accession>A0ABP8W1K5</accession>
<dbReference type="InterPro" id="IPR002797">
    <property type="entry name" value="Polysacc_synth"/>
</dbReference>
<protein>
    <recommendedName>
        <fullName evidence="8">O-antigen/teichoic acid export membrane protein</fullName>
    </recommendedName>
</protein>
<keyword evidence="2 5" id="KW-0812">Transmembrane</keyword>
<evidence type="ECO:0000256" key="4">
    <source>
        <dbReference type="ARBA" id="ARBA00023136"/>
    </source>
</evidence>
<keyword evidence="4 5" id="KW-0472">Membrane</keyword>
<comment type="subcellular location">
    <subcellularLocation>
        <location evidence="1">Membrane</location>
        <topology evidence="1">Multi-pass membrane protein</topology>
    </subcellularLocation>
</comment>
<sequence>MTSRIDLLGRLRRHFRVMGLYTLAPVAAGLAPLAVIPAVTGRFGAEGWSVVAVSLAVGSAASVIAELGWTIVGPQLVARASGETARLYEEALASRLVALAFVLPIGLVVTVLTTEHHLIAACLITAGVTSAAVNPAWLFTGLGRPTSILVADTLPRVALCLLSALVITAGGPLEVYGLALLGTAVVGLVAASRMLGVPLCPRRHSFAAVPRRLKEQGMLVLGRGVTTVYKALPVVVLSAISPGAVAAYSALDRPLRMGLGILIAVPNRLQSWAGVADGRLRSRRVRVSLVVNAALGLAGGLVFAAGIPLVTAVLFRGVVTVDAELTWLGAAVVAAACLSRGFGFALVVDRRANATAVAAFWAAGTAVVCLPLGAVLDGATGLLLGVLAAELVGVLAQAFLWARSSRTGSRSPAVRERDGAPMGSPS</sequence>
<proteinExistence type="predicted"/>
<feature type="transmembrane region" description="Helical" evidence="5">
    <location>
        <begin position="382"/>
        <end position="402"/>
    </location>
</feature>
<evidence type="ECO:0000313" key="7">
    <source>
        <dbReference type="Proteomes" id="UP001501295"/>
    </source>
</evidence>